<evidence type="ECO:0000313" key="9">
    <source>
        <dbReference type="EMBL" id="QNQ90861.1"/>
    </source>
</evidence>
<feature type="transmembrane region" description="Helical" evidence="7">
    <location>
        <begin position="65"/>
        <end position="89"/>
    </location>
</feature>
<dbReference type="InterPro" id="IPR032694">
    <property type="entry name" value="CopC/D"/>
</dbReference>
<organism evidence="9 10">
    <name type="scientific">Corynebacterium poyangense</name>
    <dbReference type="NCBI Taxonomy" id="2684405"/>
    <lineage>
        <taxon>Bacteria</taxon>
        <taxon>Bacillati</taxon>
        <taxon>Actinomycetota</taxon>
        <taxon>Actinomycetes</taxon>
        <taxon>Mycobacteriales</taxon>
        <taxon>Corynebacteriaceae</taxon>
        <taxon>Corynebacterium</taxon>
    </lineage>
</organism>
<keyword evidence="4 7" id="KW-1133">Transmembrane helix</keyword>
<dbReference type="Proteomes" id="UP000516320">
    <property type="component" value="Chromosome"/>
</dbReference>
<feature type="domain" description="Copper resistance protein D" evidence="8">
    <location>
        <begin position="264"/>
        <end position="360"/>
    </location>
</feature>
<evidence type="ECO:0000256" key="6">
    <source>
        <dbReference type="SAM" id="MobiDB-lite"/>
    </source>
</evidence>
<dbReference type="InterPro" id="IPR019108">
    <property type="entry name" value="Caa3_assmbl_CtaG-rel"/>
</dbReference>
<dbReference type="Pfam" id="PF09678">
    <property type="entry name" value="Caa3_CtaG"/>
    <property type="match status" value="1"/>
</dbReference>
<feature type="transmembrane region" description="Helical" evidence="7">
    <location>
        <begin position="525"/>
        <end position="543"/>
    </location>
</feature>
<name>A0A7H0SQN6_9CORY</name>
<dbReference type="GO" id="GO:0005886">
    <property type="term" value="C:plasma membrane"/>
    <property type="evidence" value="ECO:0007669"/>
    <property type="project" value="UniProtKB-SubCell"/>
</dbReference>
<accession>A0A7H0SQN6</accession>
<evidence type="ECO:0000256" key="1">
    <source>
        <dbReference type="ARBA" id="ARBA00004651"/>
    </source>
</evidence>
<sequence length="756" mass="84163">MALTRTQPDTPTEPNSRPTTTWPLYLVFFGFAGIVGAWISFGLLTDSLAALGIPDPGPLTTIGYPLFRAIGWMVAALSVGSFLASSFLISPRLPGAKTETFGTDTQRDTTRLSHSLLTVDGHLACRTGALSQLCFGFIALFMIPLALSDVSGQPLATAIRPANWPIAIDQVAASLAYFWVAVIAMITGICGLFCRKWISQPLLFGGALFSIIPLGLQGHNATGGNHDYGTNSYLWHLIFLMIWVGGLMGLIAHGRRLGPGMGIAVRRYSWLALMSIMVMAASGLINAVIRVTWGDLTTTAYGWIIIGKTIGVIVLAFFGYIHRQITIPKLLSSSRGNTSAFIRVSIVEVAVMAAITGLAITMGRTPPPVQRNFSFSSMAIQIGYDLYVKPTITNIWTIWRFDIMFGTLALGLAAGYLWGLYRLRQQGKKWSGVRTFWWMLGCASLLITMCSGIGLYMPASFSMHMIGHMTLSMVVPVFLVLGSPLQLVLDSVPAGKPGQPGLREWTLVAINNPILRFLMHPGINTVQFIVFFYILYATPFYAVLISEHAGHLGMNWVFIISGYLYFWEMIGTDPKPQHRSTMSKLGWLVFSMPFHLYFGVYLMMLNSVLAEDFYLGLQIPWDVDLMHDQKVGGGVAWASGSFPLTLVFAVLFRNLLREDKEKEAKEDARLDREESLRDQGKAVVVEPRDTEQEPEEETTEQSLAAYNELLARMNAGEGNMQAHYYYQEEMPLQEKCRSSWLERRRERQQREREEFQ</sequence>
<keyword evidence="10" id="KW-1185">Reference proteome</keyword>
<feature type="transmembrane region" description="Helical" evidence="7">
    <location>
        <begin position="587"/>
        <end position="605"/>
    </location>
</feature>
<evidence type="ECO:0000256" key="2">
    <source>
        <dbReference type="ARBA" id="ARBA00022475"/>
    </source>
</evidence>
<keyword evidence="3 7" id="KW-0812">Transmembrane</keyword>
<keyword evidence="2" id="KW-1003">Cell membrane</keyword>
<feature type="region of interest" description="Disordered" evidence="6">
    <location>
        <begin position="663"/>
        <end position="702"/>
    </location>
</feature>
<feature type="transmembrane region" description="Helical" evidence="7">
    <location>
        <begin position="301"/>
        <end position="321"/>
    </location>
</feature>
<feature type="transmembrane region" description="Helical" evidence="7">
    <location>
        <begin position="24"/>
        <end position="45"/>
    </location>
</feature>
<dbReference type="RefSeq" id="WP_187974171.1">
    <property type="nucleotide sequence ID" value="NZ_CP046884.1"/>
</dbReference>
<dbReference type="PANTHER" id="PTHR34820">
    <property type="entry name" value="INNER MEMBRANE PROTEIN YEBZ"/>
    <property type="match status" value="1"/>
</dbReference>
<evidence type="ECO:0000256" key="4">
    <source>
        <dbReference type="ARBA" id="ARBA00022989"/>
    </source>
</evidence>
<evidence type="ECO:0000256" key="7">
    <source>
        <dbReference type="SAM" id="Phobius"/>
    </source>
</evidence>
<feature type="transmembrane region" description="Helical" evidence="7">
    <location>
        <begin position="435"/>
        <end position="457"/>
    </location>
</feature>
<keyword evidence="5 7" id="KW-0472">Membrane</keyword>
<feature type="transmembrane region" description="Helical" evidence="7">
    <location>
        <begin position="233"/>
        <end position="252"/>
    </location>
</feature>
<feature type="transmembrane region" description="Helical" evidence="7">
    <location>
        <begin position="635"/>
        <end position="656"/>
    </location>
</feature>
<evidence type="ECO:0000256" key="5">
    <source>
        <dbReference type="ARBA" id="ARBA00023136"/>
    </source>
</evidence>
<feature type="transmembrane region" description="Helical" evidence="7">
    <location>
        <begin position="268"/>
        <end position="289"/>
    </location>
</feature>
<dbReference type="Pfam" id="PF05425">
    <property type="entry name" value="CopD"/>
    <property type="match status" value="1"/>
</dbReference>
<dbReference type="AlphaFoldDB" id="A0A7H0SQN6"/>
<proteinExistence type="predicted"/>
<feature type="transmembrane region" description="Helical" evidence="7">
    <location>
        <begin position="341"/>
        <end position="362"/>
    </location>
</feature>
<feature type="transmembrane region" description="Helical" evidence="7">
    <location>
        <begin position="549"/>
        <end position="566"/>
    </location>
</feature>
<dbReference type="KEGG" id="cpoy:GP475_09560"/>
<feature type="transmembrane region" description="Helical" evidence="7">
    <location>
        <begin position="133"/>
        <end position="151"/>
    </location>
</feature>
<dbReference type="PANTHER" id="PTHR34820:SF4">
    <property type="entry name" value="INNER MEMBRANE PROTEIN YEBZ"/>
    <property type="match status" value="1"/>
</dbReference>
<dbReference type="GO" id="GO:0006825">
    <property type="term" value="P:copper ion transport"/>
    <property type="evidence" value="ECO:0007669"/>
    <property type="project" value="InterPro"/>
</dbReference>
<feature type="transmembrane region" description="Helical" evidence="7">
    <location>
        <begin position="201"/>
        <end position="221"/>
    </location>
</feature>
<feature type="transmembrane region" description="Helical" evidence="7">
    <location>
        <begin position="171"/>
        <end position="194"/>
    </location>
</feature>
<feature type="transmembrane region" description="Helical" evidence="7">
    <location>
        <begin position="403"/>
        <end position="423"/>
    </location>
</feature>
<evidence type="ECO:0000256" key="3">
    <source>
        <dbReference type="ARBA" id="ARBA00022692"/>
    </source>
</evidence>
<protein>
    <submittedName>
        <fullName evidence="9">Copper resistance protein</fullName>
    </submittedName>
</protein>
<feature type="compositionally biased region" description="Basic and acidic residues" evidence="6">
    <location>
        <begin position="663"/>
        <end position="691"/>
    </location>
</feature>
<feature type="transmembrane region" description="Helical" evidence="7">
    <location>
        <begin position="469"/>
        <end position="489"/>
    </location>
</feature>
<evidence type="ECO:0000259" key="8">
    <source>
        <dbReference type="Pfam" id="PF05425"/>
    </source>
</evidence>
<dbReference type="EMBL" id="CP046884">
    <property type="protein sequence ID" value="QNQ90861.1"/>
    <property type="molecule type" value="Genomic_DNA"/>
</dbReference>
<dbReference type="InterPro" id="IPR008457">
    <property type="entry name" value="Cu-R_CopD_dom"/>
</dbReference>
<comment type="subcellular location">
    <subcellularLocation>
        <location evidence="1">Cell membrane</location>
        <topology evidence="1">Multi-pass membrane protein</topology>
    </subcellularLocation>
</comment>
<reference evidence="9 10" key="1">
    <citation type="submission" date="2019-12" db="EMBL/GenBank/DDBJ databases">
        <title>Corynebacterium sp. nov., isolated from feces of the Anser Albifrons in China.</title>
        <authorList>
            <person name="Liu Q."/>
        </authorList>
    </citation>
    <scope>NUCLEOTIDE SEQUENCE [LARGE SCALE GENOMIC DNA]</scope>
    <source>
        <strain evidence="9 10">4H37-19</strain>
    </source>
</reference>
<gene>
    <name evidence="9" type="ORF">GP475_09560</name>
</gene>
<evidence type="ECO:0000313" key="10">
    <source>
        <dbReference type="Proteomes" id="UP000516320"/>
    </source>
</evidence>